<evidence type="ECO:0000313" key="2">
    <source>
        <dbReference type="Proteomes" id="UP000635565"/>
    </source>
</evidence>
<protein>
    <submittedName>
        <fullName evidence="1">Uncharacterized protein</fullName>
    </submittedName>
</protein>
<organism evidence="1 2">
    <name type="scientific">Dictyobacter formicarum</name>
    <dbReference type="NCBI Taxonomy" id="2778368"/>
    <lineage>
        <taxon>Bacteria</taxon>
        <taxon>Bacillati</taxon>
        <taxon>Chloroflexota</taxon>
        <taxon>Ktedonobacteria</taxon>
        <taxon>Ktedonobacterales</taxon>
        <taxon>Dictyobacteraceae</taxon>
        <taxon>Dictyobacter</taxon>
    </lineage>
</organism>
<keyword evidence="2" id="KW-1185">Reference proteome</keyword>
<gene>
    <name evidence="1" type="ORF">KSZ_23900</name>
</gene>
<dbReference type="Proteomes" id="UP000635565">
    <property type="component" value="Unassembled WGS sequence"/>
</dbReference>
<name>A0ABQ3VF95_9CHLR</name>
<evidence type="ECO:0000313" key="1">
    <source>
        <dbReference type="EMBL" id="GHO84384.1"/>
    </source>
</evidence>
<comment type="caution">
    <text evidence="1">The sequence shown here is derived from an EMBL/GenBank/DDBJ whole genome shotgun (WGS) entry which is preliminary data.</text>
</comment>
<reference evidence="1 2" key="1">
    <citation type="journal article" date="2021" name="Int. J. Syst. Evol. Microbiol.">
        <title>Reticulibacter mediterranei gen. nov., sp. nov., within the new family Reticulibacteraceae fam. nov., and Ktedonospora formicarum gen. nov., sp. nov., Ktedonobacter robiniae sp. nov., Dictyobacter formicarum sp. nov. and Dictyobacter arantiisoli sp. nov., belonging to the class Ktedonobacteria.</title>
        <authorList>
            <person name="Yabe S."/>
            <person name="Zheng Y."/>
            <person name="Wang C.M."/>
            <person name="Sakai Y."/>
            <person name="Abe K."/>
            <person name="Yokota A."/>
            <person name="Donadio S."/>
            <person name="Cavaletti L."/>
            <person name="Monciardini P."/>
        </authorList>
    </citation>
    <scope>NUCLEOTIDE SEQUENCE [LARGE SCALE GENOMIC DNA]</scope>
    <source>
        <strain evidence="1 2">SOSP1-9</strain>
    </source>
</reference>
<dbReference type="RefSeq" id="WP_201362011.1">
    <property type="nucleotide sequence ID" value="NZ_BNJJ01000006.1"/>
</dbReference>
<proteinExistence type="predicted"/>
<sequence length="76" mass="8635">MAAALKNFTLGLKRDYEVVKAGFMLEWPQRAVEGHAHRLKLIKRQSYSQASFQTLRKRVLCCASPLVGEKLVSLFV</sequence>
<dbReference type="EMBL" id="BNJJ01000006">
    <property type="protein sequence ID" value="GHO84384.1"/>
    <property type="molecule type" value="Genomic_DNA"/>
</dbReference>
<accession>A0ABQ3VF95</accession>